<dbReference type="Proteomes" id="UP000450012">
    <property type="component" value="Unassembled WGS sequence"/>
</dbReference>
<dbReference type="Pfam" id="PF00903">
    <property type="entry name" value="Glyoxalase"/>
    <property type="match status" value="1"/>
</dbReference>
<proteinExistence type="predicted"/>
<keyword evidence="2" id="KW-0560">Oxidoreductase</keyword>
<dbReference type="AlphaFoldDB" id="A0A7X4KD23"/>
<sequence length="134" mass="14942">MATNIFVNLPVRDLPASIKFFTHLGYSFNQNYTDDTATCMIVAENIYVMLLTEARFKEFTPKPVADARASTEVLLCLGLESRAAVETMVAKAVEAGGSTYKEPQDHGFMYAHGYQDLDGHLWELVHMSGEPPKH</sequence>
<evidence type="ECO:0000259" key="1">
    <source>
        <dbReference type="Pfam" id="PF00903"/>
    </source>
</evidence>
<dbReference type="InterPro" id="IPR029068">
    <property type="entry name" value="Glyas_Bleomycin-R_OHBP_Dase"/>
</dbReference>
<organism evidence="2 3">
    <name type="scientific">Duganella rivi</name>
    <dbReference type="NCBI Taxonomy" id="2666083"/>
    <lineage>
        <taxon>Bacteria</taxon>
        <taxon>Pseudomonadati</taxon>
        <taxon>Pseudomonadota</taxon>
        <taxon>Betaproteobacteria</taxon>
        <taxon>Burkholderiales</taxon>
        <taxon>Oxalobacteraceae</taxon>
        <taxon>Telluria group</taxon>
        <taxon>Duganella</taxon>
    </lineage>
</organism>
<dbReference type="PANTHER" id="PTHR36503">
    <property type="entry name" value="BLR2520 PROTEIN"/>
    <property type="match status" value="1"/>
</dbReference>
<evidence type="ECO:0000313" key="3">
    <source>
        <dbReference type="Proteomes" id="UP000450012"/>
    </source>
</evidence>
<gene>
    <name evidence="2" type="ORF">GTP45_18975</name>
</gene>
<comment type="caution">
    <text evidence="2">The sequence shown here is derived from an EMBL/GenBank/DDBJ whole genome shotgun (WGS) entry which is preliminary data.</text>
</comment>
<name>A0A7X4KD23_9BURK</name>
<dbReference type="SUPFAM" id="SSF54593">
    <property type="entry name" value="Glyoxalase/Bleomycin resistance protein/Dihydroxybiphenyl dioxygenase"/>
    <property type="match status" value="1"/>
</dbReference>
<dbReference type="InterPro" id="IPR004360">
    <property type="entry name" value="Glyas_Fos-R_dOase_dom"/>
</dbReference>
<keyword evidence="3" id="KW-1185">Reference proteome</keyword>
<dbReference type="PANTHER" id="PTHR36503:SF2">
    <property type="entry name" value="BLR2408 PROTEIN"/>
    <property type="match status" value="1"/>
</dbReference>
<protein>
    <submittedName>
        <fullName evidence="2">Glyoxalase/bleomycin resistance/extradiol dioxygenase family protein</fullName>
    </submittedName>
</protein>
<feature type="domain" description="Glyoxalase/fosfomycin resistance/dioxygenase" evidence="1">
    <location>
        <begin position="7"/>
        <end position="124"/>
    </location>
</feature>
<dbReference type="GO" id="GO:0051213">
    <property type="term" value="F:dioxygenase activity"/>
    <property type="evidence" value="ECO:0007669"/>
    <property type="project" value="UniProtKB-KW"/>
</dbReference>
<accession>A0A7X4KD23</accession>
<evidence type="ECO:0000313" key="2">
    <source>
        <dbReference type="EMBL" id="MYM68904.1"/>
    </source>
</evidence>
<keyword evidence="2" id="KW-0223">Dioxygenase</keyword>
<dbReference type="EMBL" id="WWCK01000005">
    <property type="protein sequence ID" value="MYM68904.1"/>
    <property type="molecule type" value="Genomic_DNA"/>
</dbReference>
<dbReference type="RefSeq" id="WP_161015430.1">
    <property type="nucleotide sequence ID" value="NZ_WWCK01000005.1"/>
</dbReference>
<dbReference type="Gene3D" id="3.10.180.10">
    <property type="entry name" value="2,3-Dihydroxybiphenyl 1,2-Dioxygenase, domain 1"/>
    <property type="match status" value="1"/>
</dbReference>
<reference evidence="2 3" key="1">
    <citation type="submission" date="2019-12" db="EMBL/GenBank/DDBJ databases">
        <title>Novel species isolated from a subtropical stream in China.</title>
        <authorList>
            <person name="Lu H."/>
        </authorList>
    </citation>
    <scope>NUCLEOTIDE SEQUENCE [LARGE SCALE GENOMIC DNA]</scope>
    <source>
        <strain evidence="2 3">FT55W</strain>
    </source>
</reference>